<dbReference type="EMBL" id="CADEAL010001224">
    <property type="protein sequence ID" value="CAB1430329.1"/>
    <property type="molecule type" value="Genomic_DNA"/>
</dbReference>
<dbReference type="AlphaFoldDB" id="A0A9N7UE84"/>
<sequence length="200" mass="22092">MVGSHLGYYHRSSPTVLARGTDILEVVSKKGKRLQKFIQCLRLITFECTLSRVCETMRHIIWRRCTGLDQTAVGFEPRAGNSLAASWSHATPDGHAAHISDGVDLALMGTSHGGALQCLTEFGQVLHWMLAKPPPRLITCDITAPSSHLRLETSPCTCLDVSRIESSSVAQYMFVYLLVKYCGPHAPEYWRPRGGRAPSL</sequence>
<proteinExistence type="predicted"/>
<dbReference type="Proteomes" id="UP001153269">
    <property type="component" value="Unassembled WGS sequence"/>
</dbReference>
<accession>A0A9N7UE84</accession>
<name>A0A9N7UE84_PLEPL</name>
<reference evidence="1" key="1">
    <citation type="submission" date="2020-03" db="EMBL/GenBank/DDBJ databases">
        <authorList>
            <person name="Weist P."/>
        </authorList>
    </citation>
    <scope>NUCLEOTIDE SEQUENCE</scope>
</reference>
<comment type="caution">
    <text evidence="1">The sequence shown here is derived from an EMBL/GenBank/DDBJ whole genome shotgun (WGS) entry which is preliminary data.</text>
</comment>
<gene>
    <name evidence="1" type="ORF">PLEPLA_LOCUS18311</name>
</gene>
<evidence type="ECO:0000313" key="2">
    <source>
        <dbReference type="Proteomes" id="UP001153269"/>
    </source>
</evidence>
<protein>
    <submittedName>
        <fullName evidence="1">Uncharacterized protein</fullName>
    </submittedName>
</protein>
<keyword evidence="2" id="KW-1185">Reference proteome</keyword>
<evidence type="ECO:0000313" key="1">
    <source>
        <dbReference type="EMBL" id="CAB1430329.1"/>
    </source>
</evidence>
<organism evidence="1 2">
    <name type="scientific">Pleuronectes platessa</name>
    <name type="common">European plaice</name>
    <dbReference type="NCBI Taxonomy" id="8262"/>
    <lineage>
        <taxon>Eukaryota</taxon>
        <taxon>Metazoa</taxon>
        <taxon>Chordata</taxon>
        <taxon>Craniata</taxon>
        <taxon>Vertebrata</taxon>
        <taxon>Euteleostomi</taxon>
        <taxon>Actinopterygii</taxon>
        <taxon>Neopterygii</taxon>
        <taxon>Teleostei</taxon>
        <taxon>Neoteleostei</taxon>
        <taxon>Acanthomorphata</taxon>
        <taxon>Carangaria</taxon>
        <taxon>Pleuronectiformes</taxon>
        <taxon>Pleuronectoidei</taxon>
        <taxon>Pleuronectidae</taxon>
        <taxon>Pleuronectes</taxon>
    </lineage>
</organism>